<feature type="region of interest" description="Disordered" evidence="2">
    <location>
        <begin position="145"/>
        <end position="169"/>
    </location>
</feature>
<sequence>MNDSHSGGRWKFLKGKLGLKSMTCCSGGIWGLGAASSNMRVREEEEEDDLEMQLTEHIVDVGPTTNDTTNGRNCVPRSTSGINLAMALAAEQGRNQDFIAAQDYEVGPSSSSNSSSRSTSNNATTTGIPMRVSLMRLLEEGDGLDFDEDDDFDDEDEDEESEKGKDKKGGLGSDVMCCVCMRRKKGAAFIPCGHTFCRVCSRELWLNRGSCPLCNRSILEILDIF</sequence>
<evidence type="ECO:0000256" key="1">
    <source>
        <dbReference type="PROSITE-ProRule" id="PRU00175"/>
    </source>
</evidence>
<dbReference type="CDD" id="cd16449">
    <property type="entry name" value="RING-HC"/>
    <property type="match status" value="1"/>
</dbReference>
<evidence type="ECO:0000313" key="4">
    <source>
        <dbReference type="EMBL" id="MCL7050404.1"/>
    </source>
</evidence>
<dbReference type="SUPFAM" id="SSF57850">
    <property type="entry name" value="RING/U-box"/>
    <property type="match status" value="1"/>
</dbReference>
<keyword evidence="5" id="KW-1185">Reference proteome</keyword>
<accession>A0AA41W030</accession>
<feature type="compositionally biased region" description="Acidic residues" evidence="2">
    <location>
        <begin position="145"/>
        <end position="161"/>
    </location>
</feature>
<keyword evidence="1" id="KW-0479">Metal-binding</keyword>
<evidence type="ECO:0000256" key="2">
    <source>
        <dbReference type="SAM" id="MobiDB-lite"/>
    </source>
</evidence>
<comment type="caution">
    <text evidence="4">The sequence shown here is derived from an EMBL/GenBank/DDBJ whole genome shotgun (WGS) entry which is preliminary data.</text>
</comment>
<keyword evidence="1" id="KW-0863">Zinc-finger</keyword>
<dbReference type="PANTHER" id="PTHR46629">
    <property type="entry name" value="OS01G0917900 PROTEIN"/>
    <property type="match status" value="1"/>
</dbReference>
<feature type="region of interest" description="Disordered" evidence="2">
    <location>
        <begin position="105"/>
        <end position="126"/>
    </location>
</feature>
<evidence type="ECO:0000313" key="5">
    <source>
        <dbReference type="Proteomes" id="UP001177140"/>
    </source>
</evidence>
<dbReference type="AlphaFoldDB" id="A0AA41W030"/>
<dbReference type="EMBL" id="JAJJMA010327461">
    <property type="protein sequence ID" value="MCL7050404.1"/>
    <property type="molecule type" value="Genomic_DNA"/>
</dbReference>
<reference evidence="4" key="1">
    <citation type="submission" date="2022-03" db="EMBL/GenBank/DDBJ databases">
        <title>A functionally conserved STORR gene fusion in Papaver species that diverged 16.8 million years ago.</title>
        <authorList>
            <person name="Catania T."/>
        </authorList>
    </citation>
    <scope>NUCLEOTIDE SEQUENCE</scope>
    <source>
        <strain evidence="4">S-191538</strain>
    </source>
</reference>
<protein>
    <recommendedName>
        <fullName evidence="3">RING-type domain-containing protein</fullName>
    </recommendedName>
</protein>
<dbReference type="PROSITE" id="PS50089">
    <property type="entry name" value="ZF_RING_2"/>
    <property type="match status" value="1"/>
</dbReference>
<dbReference type="InterPro" id="IPR001841">
    <property type="entry name" value="Znf_RING"/>
</dbReference>
<dbReference type="InterPro" id="IPR013083">
    <property type="entry name" value="Znf_RING/FYVE/PHD"/>
</dbReference>
<proteinExistence type="predicted"/>
<dbReference type="GO" id="GO:0008270">
    <property type="term" value="F:zinc ion binding"/>
    <property type="evidence" value="ECO:0007669"/>
    <property type="project" value="UniProtKB-KW"/>
</dbReference>
<organism evidence="4 5">
    <name type="scientific">Papaver nudicaule</name>
    <name type="common">Iceland poppy</name>
    <dbReference type="NCBI Taxonomy" id="74823"/>
    <lineage>
        <taxon>Eukaryota</taxon>
        <taxon>Viridiplantae</taxon>
        <taxon>Streptophyta</taxon>
        <taxon>Embryophyta</taxon>
        <taxon>Tracheophyta</taxon>
        <taxon>Spermatophyta</taxon>
        <taxon>Magnoliopsida</taxon>
        <taxon>Ranunculales</taxon>
        <taxon>Papaveraceae</taxon>
        <taxon>Papaveroideae</taxon>
        <taxon>Papaver</taxon>
    </lineage>
</organism>
<dbReference type="SMART" id="SM00184">
    <property type="entry name" value="RING"/>
    <property type="match status" value="1"/>
</dbReference>
<name>A0AA41W030_PAPNU</name>
<dbReference type="Pfam" id="PF13920">
    <property type="entry name" value="zf-C3HC4_3"/>
    <property type="match status" value="1"/>
</dbReference>
<dbReference type="Gene3D" id="3.30.40.10">
    <property type="entry name" value="Zinc/RING finger domain, C3HC4 (zinc finger)"/>
    <property type="match status" value="1"/>
</dbReference>
<gene>
    <name evidence="4" type="ORF">MKW94_001345</name>
</gene>
<keyword evidence="1" id="KW-0862">Zinc</keyword>
<evidence type="ECO:0000259" key="3">
    <source>
        <dbReference type="PROSITE" id="PS50089"/>
    </source>
</evidence>
<feature type="compositionally biased region" description="Low complexity" evidence="2">
    <location>
        <begin position="109"/>
        <end position="126"/>
    </location>
</feature>
<dbReference type="Proteomes" id="UP001177140">
    <property type="component" value="Unassembled WGS sequence"/>
</dbReference>
<feature type="domain" description="RING-type" evidence="3">
    <location>
        <begin position="177"/>
        <end position="215"/>
    </location>
</feature>